<keyword evidence="3" id="KW-1185">Reference proteome</keyword>
<accession>A0A3A4F3S1</accession>
<dbReference type="InterPro" id="IPR021005">
    <property type="entry name" value="Znf_CGNR"/>
</dbReference>
<dbReference type="EMBL" id="QYZP01000001">
    <property type="protein sequence ID" value="RJN32508.1"/>
    <property type="molecule type" value="Genomic_DNA"/>
</dbReference>
<evidence type="ECO:0000313" key="2">
    <source>
        <dbReference type="EMBL" id="RJN32508.1"/>
    </source>
</evidence>
<reference evidence="2 3" key="1">
    <citation type="submission" date="2018-09" db="EMBL/GenBank/DDBJ databases">
        <title>Nesterenkonia natronophila sp. nov., an alkaliphilic actinobacteriume isolated from a soda lake, and emended description of the genus Nesterenkonia.</title>
        <authorList>
            <person name="Menes R.J."/>
            <person name="Iriarte A."/>
        </authorList>
    </citation>
    <scope>NUCLEOTIDE SEQUENCE [LARGE SCALE GENOMIC DNA]</scope>
    <source>
        <strain evidence="2 3">M8</strain>
    </source>
</reference>
<evidence type="ECO:0000259" key="1">
    <source>
        <dbReference type="Pfam" id="PF11706"/>
    </source>
</evidence>
<dbReference type="InterPro" id="IPR023286">
    <property type="entry name" value="ABATE_dom_sf"/>
</dbReference>
<name>A0A3A4F3S1_9MICC</name>
<dbReference type="InterPro" id="IPR010852">
    <property type="entry name" value="ABATE"/>
</dbReference>
<dbReference type="Pfam" id="PF11706">
    <property type="entry name" value="zf-CGNR"/>
    <property type="match status" value="1"/>
</dbReference>
<dbReference type="OrthoDB" id="123307at2"/>
<dbReference type="AlphaFoldDB" id="A0A3A4F3S1"/>
<protein>
    <submittedName>
        <fullName evidence="2">Zf-CGNR multi-domain protein</fullName>
    </submittedName>
</protein>
<organism evidence="2 3">
    <name type="scientific">Nesterenkonia natronophila</name>
    <dbReference type="NCBI Taxonomy" id="2174932"/>
    <lineage>
        <taxon>Bacteria</taxon>
        <taxon>Bacillati</taxon>
        <taxon>Actinomycetota</taxon>
        <taxon>Actinomycetes</taxon>
        <taxon>Micrococcales</taxon>
        <taxon>Micrococcaceae</taxon>
        <taxon>Nesterenkonia</taxon>
    </lineage>
</organism>
<feature type="domain" description="Zinc finger CGNR" evidence="1">
    <location>
        <begin position="141"/>
        <end position="184"/>
    </location>
</feature>
<proteinExistence type="predicted"/>
<gene>
    <name evidence="2" type="ORF">D3250_01285</name>
</gene>
<dbReference type="Gene3D" id="1.10.3300.10">
    <property type="entry name" value="Jann2411-like domain"/>
    <property type="match status" value="1"/>
</dbReference>
<dbReference type="PANTHER" id="PTHR35525:SF3">
    <property type="entry name" value="BLL6575 PROTEIN"/>
    <property type="match status" value="1"/>
</dbReference>
<sequence>MNPDDLKPAPPPLRLVQQFLNTRSLMRNFDLLDTQGNFCRWYEGVTGSLPSWAPDQESLEHLISLREALRAGLLIRSSASLQEASSVGEQITQLVAPDALKISFSASAEPRLAPRWEGARGFEGMLLQAAVDAHYRGTWHRLKVCASEGCRWAFYDASKNRSAAWCDMAICGARAKMRTYRKRRHATVDE</sequence>
<dbReference type="PANTHER" id="PTHR35525">
    <property type="entry name" value="BLL6575 PROTEIN"/>
    <property type="match status" value="1"/>
</dbReference>
<evidence type="ECO:0000313" key="3">
    <source>
        <dbReference type="Proteomes" id="UP000266615"/>
    </source>
</evidence>
<dbReference type="Proteomes" id="UP000266615">
    <property type="component" value="Unassembled WGS sequence"/>
</dbReference>
<dbReference type="Pfam" id="PF07336">
    <property type="entry name" value="ABATE"/>
    <property type="match status" value="1"/>
</dbReference>
<dbReference type="SUPFAM" id="SSF160904">
    <property type="entry name" value="Jann2411-like"/>
    <property type="match status" value="1"/>
</dbReference>
<dbReference type="RefSeq" id="WP_119901554.1">
    <property type="nucleotide sequence ID" value="NZ_QYZP01000001.1"/>
</dbReference>
<comment type="caution">
    <text evidence="2">The sequence shown here is derived from an EMBL/GenBank/DDBJ whole genome shotgun (WGS) entry which is preliminary data.</text>
</comment>